<proteinExistence type="inferred from homology"/>
<evidence type="ECO:0000313" key="5">
    <source>
        <dbReference type="Proteomes" id="UP000199800"/>
    </source>
</evidence>
<sequence length="171" mass="18882">MKETLMDLKTRRSCRNYKPEQIKDEELNAVLEAGMYAPTGMGMQSPVMVVVQKPEIIKKLSAMNAAVMGVDTDPFYGAPTVVIVLADKTRSTYKEDGSLVLGNLMNAAHAIGLGSCWIHRAKEVFESQEGKAMLKEWGIEGDYEGIGHCILGYAETEAPAKPRKENYIVRV</sequence>
<protein>
    <submittedName>
        <fullName evidence="4">Nitroreductase</fullName>
    </submittedName>
</protein>
<dbReference type="GO" id="GO:0016491">
    <property type="term" value="F:oxidoreductase activity"/>
    <property type="evidence" value="ECO:0007669"/>
    <property type="project" value="UniProtKB-KW"/>
</dbReference>
<dbReference type="PANTHER" id="PTHR43673:SF10">
    <property type="entry name" value="NADH DEHYDROGENASE_NAD(P)H NITROREDUCTASE XCC3605-RELATED"/>
    <property type="match status" value="1"/>
</dbReference>
<dbReference type="Gene3D" id="3.40.109.10">
    <property type="entry name" value="NADH Oxidase"/>
    <property type="match status" value="1"/>
</dbReference>
<organism evidence="4 5">
    <name type="scientific">[Clostridium] polysaccharolyticum</name>
    <dbReference type="NCBI Taxonomy" id="29364"/>
    <lineage>
        <taxon>Bacteria</taxon>
        <taxon>Bacillati</taxon>
        <taxon>Bacillota</taxon>
        <taxon>Clostridia</taxon>
        <taxon>Lachnospirales</taxon>
        <taxon>Lachnospiraceae</taxon>
    </lineage>
</organism>
<evidence type="ECO:0000259" key="3">
    <source>
        <dbReference type="Pfam" id="PF00881"/>
    </source>
</evidence>
<dbReference type="Pfam" id="PF00881">
    <property type="entry name" value="Nitroreductase"/>
    <property type="match status" value="1"/>
</dbReference>
<keyword evidence="2" id="KW-0560">Oxidoreductase</keyword>
<accession>A0A1I0DRH1</accession>
<dbReference type="AlphaFoldDB" id="A0A1I0DRH1"/>
<feature type="domain" description="Nitroreductase" evidence="3">
    <location>
        <begin position="8"/>
        <end position="153"/>
    </location>
</feature>
<dbReference type="OrthoDB" id="9783470at2"/>
<dbReference type="PANTHER" id="PTHR43673">
    <property type="entry name" value="NAD(P)H NITROREDUCTASE YDGI-RELATED"/>
    <property type="match status" value="1"/>
</dbReference>
<dbReference type="InterPro" id="IPR000415">
    <property type="entry name" value="Nitroreductase-like"/>
</dbReference>
<evidence type="ECO:0000313" key="4">
    <source>
        <dbReference type="EMBL" id="SET34995.1"/>
    </source>
</evidence>
<dbReference type="InterPro" id="IPR029479">
    <property type="entry name" value="Nitroreductase"/>
</dbReference>
<reference evidence="4 5" key="1">
    <citation type="submission" date="2016-10" db="EMBL/GenBank/DDBJ databases">
        <authorList>
            <person name="de Groot N.N."/>
        </authorList>
    </citation>
    <scope>NUCLEOTIDE SEQUENCE [LARGE SCALE GENOMIC DNA]</scope>
    <source>
        <strain evidence="4 5">DSM 1801</strain>
    </source>
</reference>
<name>A0A1I0DRH1_9FIRM</name>
<dbReference type="CDD" id="cd02136">
    <property type="entry name" value="PnbA_NfnB-like"/>
    <property type="match status" value="1"/>
</dbReference>
<dbReference type="RefSeq" id="WP_092478223.1">
    <property type="nucleotide sequence ID" value="NZ_FOHN01000016.1"/>
</dbReference>
<gene>
    <name evidence="4" type="ORF">SAMN04487772_11630</name>
</gene>
<dbReference type="STRING" id="29364.SAMN04487772_11630"/>
<comment type="similarity">
    <text evidence="1">Belongs to the nitroreductase family.</text>
</comment>
<dbReference type="Proteomes" id="UP000199800">
    <property type="component" value="Unassembled WGS sequence"/>
</dbReference>
<dbReference type="SUPFAM" id="SSF55469">
    <property type="entry name" value="FMN-dependent nitroreductase-like"/>
    <property type="match status" value="1"/>
</dbReference>
<evidence type="ECO:0000256" key="1">
    <source>
        <dbReference type="ARBA" id="ARBA00007118"/>
    </source>
</evidence>
<evidence type="ECO:0000256" key="2">
    <source>
        <dbReference type="ARBA" id="ARBA00023002"/>
    </source>
</evidence>
<keyword evidence="5" id="KW-1185">Reference proteome</keyword>
<dbReference type="EMBL" id="FOHN01000016">
    <property type="protein sequence ID" value="SET34995.1"/>
    <property type="molecule type" value="Genomic_DNA"/>
</dbReference>